<evidence type="ECO:0000313" key="3">
    <source>
        <dbReference type="Proteomes" id="UP000317178"/>
    </source>
</evidence>
<dbReference type="EMBL" id="CP036281">
    <property type="protein sequence ID" value="QDU80881.1"/>
    <property type="molecule type" value="Genomic_DNA"/>
</dbReference>
<feature type="transmembrane region" description="Helical" evidence="1">
    <location>
        <begin position="638"/>
        <end position="656"/>
    </location>
</feature>
<feature type="transmembrane region" description="Helical" evidence="1">
    <location>
        <begin position="520"/>
        <end position="539"/>
    </location>
</feature>
<feature type="transmembrane region" description="Helical" evidence="1">
    <location>
        <begin position="65"/>
        <end position="87"/>
    </location>
</feature>
<feature type="transmembrane region" description="Helical" evidence="1">
    <location>
        <begin position="704"/>
        <end position="722"/>
    </location>
</feature>
<name>A0A518CNS5_9PLAN</name>
<evidence type="ECO:0000313" key="2">
    <source>
        <dbReference type="EMBL" id="QDU80881.1"/>
    </source>
</evidence>
<keyword evidence="1" id="KW-0812">Transmembrane</keyword>
<feature type="transmembrane region" description="Helical" evidence="1">
    <location>
        <begin position="374"/>
        <end position="392"/>
    </location>
</feature>
<evidence type="ECO:0000256" key="1">
    <source>
        <dbReference type="SAM" id="Phobius"/>
    </source>
</evidence>
<feature type="transmembrane region" description="Helical" evidence="1">
    <location>
        <begin position="426"/>
        <end position="447"/>
    </location>
</feature>
<proteinExistence type="predicted"/>
<keyword evidence="1" id="KW-1133">Transmembrane helix</keyword>
<dbReference type="Proteomes" id="UP000317178">
    <property type="component" value="Chromosome"/>
</dbReference>
<dbReference type="KEGG" id="plon:Pla110_26170"/>
<feature type="transmembrane region" description="Helical" evidence="1">
    <location>
        <begin position="280"/>
        <end position="303"/>
    </location>
</feature>
<feature type="transmembrane region" description="Helical" evidence="1">
    <location>
        <begin position="35"/>
        <end position="53"/>
    </location>
</feature>
<reference evidence="2 3" key="1">
    <citation type="submission" date="2019-02" db="EMBL/GenBank/DDBJ databases">
        <title>Deep-cultivation of Planctomycetes and their phenomic and genomic characterization uncovers novel biology.</title>
        <authorList>
            <person name="Wiegand S."/>
            <person name="Jogler M."/>
            <person name="Boedeker C."/>
            <person name="Pinto D."/>
            <person name="Vollmers J."/>
            <person name="Rivas-Marin E."/>
            <person name="Kohn T."/>
            <person name="Peeters S.H."/>
            <person name="Heuer A."/>
            <person name="Rast P."/>
            <person name="Oberbeckmann S."/>
            <person name="Bunk B."/>
            <person name="Jeske O."/>
            <person name="Meyerdierks A."/>
            <person name="Storesund J.E."/>
            <person name="Kallscheuer N."/>
            <person name="Luecker S."/>
            <person name="Lage O.M."/>
            <person name="Pohl T."/>
            <person name="Merkel B.J."/>
            <person name="Hornburger P."/>
            <person name="Mueller R.-W."/>
            <person name="Bruemmer F."/>
            <person name="Labrenz M."/>
            <person name="Spormann A.M."/>
            <person name="Op den Camp H."/>
            <person name="Overmann J."/>
            <person name="Amann R."/>
            <person name="Jetten M.S.M."/>
            <person name="Mascher T."/>
            <person name="Medema M.H."/>
            <person name="Devos D.P."/>
            <person name="Kaster A.-K."/>
            <person name="Ovreas L."/>
            <person name="Rohde M."/>
            <person name="Galperin M.Y."/>
            <person name="Jogler C."/>
        </authorList>
    </citation>
    <scope>NUCLEOTIDE SEQUENCE [LARGE SCALE GENOMIC DNA]</scope>
    <source>
        <strain evidence="2 3">Pla110</strain>
    </source>
</reference>
<accession>A0A518CNS5</accession>
<dbReference type="RefSeq" id="WP_144996113.1">
    <property type="nucleotide sequence ID" value="NZ_CP036281.1"/>
</dbReference>
<feature type="transmembrane region" description="Helical" evidence="1">
    <location>
        <begin position="247"/>
        <end position="268"/>
    </location>
</feature>
<feature type="transmembrane region" description="Helical" evidence="1">
    <location>
        <begin position="209"/>
        <end position="232"/>
    </location>
</feature>
<feature type="transmembrane region" description="Helical" evidence="1">
    <location>
        <begin position="404"/>
        <end position="419"/>
    </location>
</feature>
<dbReference type="OrthoDB" id="241933at2"/>
<keyword evidence="1" id="KW-0472">Membrane</keyword>
<organism evidence="2 3">
    <name type="scientific">Polystyrenella longa</name>
    <dbReference type="NCBI Taxonomy" id="2528007"/>
    <lineage>
        <taxon>Bacteria</taxon>
        <taxon>Pseudomonadati</taxon>
        <taxon>Planctomycetota</taxon>
        <taxon>Planctomycetia</taxon>
        <taxon>Planctomycetales</taxon>
        <taxon>Planctomycetaceae</taxon>
        <taxon>Polystyrenella</taxon>
    </lineage>
</organism>
<feature type="transmembrane region" description="Helical" evidence="1">
    <location>
        <begin position="185"/>
        <end position="202"/>
    </location>
</feature>
<feature type="transmembrane region" description="Helical" evidence="1">
    <location>
        <begin position="9"/>
        <end position="29"/>
    </location>
</feature>
<feature type="transmembrane region" description="Helical" evidence="1">
    <location>
        <begin position="137"/>
        <end position="154"/>
    </location>
</feature>
<protein>
    <submittedName>
        <fullName evidence="2">Uncharacterized protein</fullName>
    </submittedName>
</protein>
<sequence length="763" mass="86076">MLERSRQNPLFHPIAILMAGLALSIGWGIRGNYGHETGAMMPGLLTGIVVCLFSQREDWRERVAYFALFGALGWGFGGSMSYMQILGFTHSGHFPSQIYGFYMLFFLGFLWACLGGAGTAIPAVYSRKELTDLCKPLGFLVGVWIIIFLYRVPLQTSIQDLLHEPDVQDAMSRHAYAVYWLDSDWLQVLFVIGSLLAFDFFNKRYEKGFLIPLCAAGFAILGTLVASVIQFFLTDAIDSWNLNLSQYFYFSPKFLGAVLGAVVGINLFHRRVGIQKKENVEGAWILATFLLMGLVVGGVLQAFSDASGLSDAFARVLVRYFGDQSQYDLDELIFNWPNFTLYVRDYLGLIFGAMVGIGIYFYKYGEFAFGSKLFLYMACGWFAGFLFFPVILDLRLTPPRGDNWAGILGTYAGAVIYFLRHQKKEIVTASVICGMIGGIGFSGIAWLKLMLVSIGSPKLATLPGWAETWTEWQKTADRTQPTLTPSPEYQAYYENVVQPYLQSWQHWQHQNWHSFLEQSYGFVNGVGVIIAMAILLPRVAPLNNSSPRKRWTEILALMVSVAAVTYLNLRKNISGWVRDEIMEPEMKAPWFESISFSADGWFLFFYLFGSLAFLYLLLQHKKQRIPIVPSTWLGRGQLLFVITCWILVSANVSHALPGFRDQRLLTEGIITINAIILTVFLLTVRRESLFINPQQAIETNWSNLLCKSVFVCVVVAALLPLFETATIRMVYGDAHAGHSGENFRFGPKADWKHKPNLKSEKHQ</sequence>
<dbReference type="AlphaFoldDB" id="A0A518CNS5"/>
<keyword evidence="3" id="KW-1185">Reference proteome</keyword>
<feature type="transmembrane region" description="Helical" evidence="1">
    <location>
        <begin position="99"/>
        <end position="125"/>
    </location>
</feature>
<feature type="transmembrane region" description="Helical" evidence="1">
    <location>
        <begin position="600"/>
        <end position="618"/>
    </location>
</feature>
<feature type="transmembrane region" description="Helical" evidence="1">
    <location>
        <begin position="551"/>
        <end position="569"/>
    </location>
</feature>
<feature type="transmembrane region" description="Helical" evidence="1">
    <location>
        <begin position="668"/>
        <end position="684"/>
    </location>
</feature>
<feature type="transmembrane region" description="Helical" evidence="1">
    <location>
        <begin position="346"/>
        <end position="362"/>
    </location>
</feature>
<gene>
    <name evidence="2" type="ORF">Pla110_26170</name>
</gene>